<accession>A0A3S1BGU8</accession>
<proteinExistence type="predicted"/>
<protein>
    <recommendedName>
        <fullName evidence="3">DUF4371 domain-containing protein</fullName>
    </recommendedName>
</protein>
<organism evidence="1 2">
    <name type="scientific">Elysia chlorotica</name>
    <name type="common">Eastern emerald elysia</name>
    <name type="synonym">Sea slug</name>
    <dbReference type="NCBI Taxonomy" id="188477"/>
    <lineage>
        <taxon>Eukaryota</taxon>
        <taxon>Metazoa</taxon>
        <taxon>Spiralia</taxon>
        <taxon>Lophotrochozoa</taxon>
        <taxon>Mollusca</taxon>
        <taxon>Gastropoda</taxon>
        <taxon>Heterobranchia</taxon>
        <taxon>Euthyneura</taxon>
        <taxon>Panpulmonata</taxon>
        <taxon>Sacoglossa</taxon>
        <taxon>Placobranchoidea</taxon>
        <taxon>Plakobranchidae</taxon>
        <taxon>Elysia</taxon>
    </lineage>
</organism>
<keyword evidence="2" id="KW-1185">Reference proteome</keyword>
<dbReference type="AlphaFoldDB" id="A0A3S1BGU8"/>
<evidence type="ECO:0000313" key="1">
    <source>
        <dbReference type="EMBL" id="RUS88031.1"/>
    </source>
</evidence>
<reference evidence="1 2" key="1">
    <citation type="submission" date="2019-01" db="EMBL/GenBank/DDBJ databases">
        <title>A draft genome assembly of the solar-powered sea slug Elysia chlorotica.</title>
        <authorList>
            <person name="Cai H."/>
            <person name="Li Q."/>
            <person name="Fang X."/>
            <person name="Li J."/>
            <person name="Curtis N.E."/>
            <person name="Altenburger A."/>
            <person name="Shibata T."/>
            <person name="Feng M."/>
            <person name="Maeda T."/>
            <person name="Schwartz J.A."/>
            <person name="Shigenobu S."/>
            <person name="Lundholm N."/>
            <person name="Nishiyama T."/>
            <person name="Yang H."/>
            <person name="Hasebe M."/>
            <person name="Li S."/>
            <person name="Pierce S.K."/>
            <person name="Wang J."/>
        </authorList>
    </citation>
    <scope>NUCLEOTIDE SEQUENCE [LARGE SCALE GENOMIC DNA]</scope>
    <source>
        <strain evidence="1">EC2010</strain>
        <tissue evidence="1">Whole organism of an adult</tissue>
    </source>
</reference>
<evidence type="ECO:0000313" key="2">
    <source>
        <dbReference type="Proteomes" id="UP000271974"/>
    </source>
</evidence>
<dbReference type="EMBL" id="RQTK01000094">
    <property type="protein sequence ID" value="RUS88031.1"/>
    <property type="molecule type" value="Genomic_DNA"/>
</dbReference>
<dbReference type="PANTHER" id="PTHR37162">
    <property type="entry name" value="HAT FAMILY DIMERISATION DOMAINCONTAINING PROTEIN-RELATED"/>
    <property type="match status" value="1"/>
</dbReference>
<evidence type="ECO:0008006" key="3">
    <source>
        <dbReference type="Google" id="ProtNLM"/>
    </source>
</evidence>
<name>A0A3S1BGU8_ELYCH</name>
<dbReference type="Proteomes" id="UP000271974">
    <property type="component" value="Unassembled WGS sequence"/>
</dbReference>
<dbReference type="OrthoDB" id="6101015at2759"/>
<sequence length="213" mass="23931">MMAENNISFYVAPKLFELIRECSKDPNALASVSLDRCTAAYKLKYGVSDFFAKGIIECMKTCPISLNIDEGTSDVSSNNKKVLAVLVSYFSTVKEQVVVEHLASLELIKAGAETIFNAMKELMDINSIPWKNLQSCLFDSCNVVRGNKSGVEARLREHAPHILDINVDSCHHIHNAVKQFCFPFEGWVERLFHGLKTDFKWSSVSKDNSFRSV</sequence>
<dbReference type="PANTHER" id="PTHR37162:SF1">
    <property type="entry name" value="BED-TYPE DOMAIN-CONTAINING PROTEIN"/>
    <property type="match status" value="1"/>
</dbReference>
<comment type="caution">
    <text evidence="1">The sequence shown here is derived from an EMBL/GenBank/DDBJ whole genome shotgun (WGS) entry which is preliminary data.</text>
</comment>
<gene>
    <name evidence="1" type="ORF">EGW08_004197</name>
</gene>